<dbReference type="SUPFAM" id="SSF57903">
    <property type="entry name" value="FYVE/PHD zinc finger"/>
    <property type="match status" value="1"/>
</dbReference>
<reference evidence="1 2" key="1">
    <citation type="submission" date="2015-11" db="EMBL/GenBank/DDBJ databases">
        <title>Genome sequence of Pyrodictium occultum PL-19, a marine hyperthermophilic archaeon isolated from Volcano, Italy.</title>
        <authorList>
            <person name="Utturkar S."/>
            <person name="Huber H."/>
            <person name="Leptihn S."/>
            <person name="Brown S."/>
            <person name="Stetter K.O."/>
            <person name="Podar M."/>
        </authorList>
    </citation>
    <scope>NUCLEOTIDE SEQUENCE [LARGE SCALE GENOMIC DNA]</scope>
    <source>
        <strain evidence="1 2">PL-19</strain>
    </source>
</reference>
<gene>
    <name evidence="1" type="ORF">CF15_06035</name>
</gene>
<evidence type="ECO:0000313" key="2">
    <source>
        <dbReference type="Proteomes" id="UP000053352"/>
    </source>
</evidence>
<sequence>MRSKRERSSSGSAGTLCEVCGEAPAAHVCPMCGRRVCDEDWAGDRCIVCRETSCSICGARLAVASCSICGRPVCDECSVQVTPVARVCRECLARLGGLPREWPPRSLVLAELRRLSAGLSSLLRG</sequence>
<accession>A0A0V8RW88</accession>
<dbReference type="EMBL" id="LNTB01000001">
    <property type="protein sequence ID" value="KSW12304.1"/>
    <property type="molecule type" value="Genomic_DNA"/>
</dbReference>
<evidence type="ECO:0000313" key="1">
    <source>
        <dbReference type="EMBL" id="KSW12304.1"/>
    </source>
</evidence>
<dbReference type="OrthoDB" id="70008at2157"/>
<dbReference type="AlphaFoldDB" id="A0A0V8RW88"/>
<name>A0A0V8RW88_PYROC</name>
<protein>
    <recommendedName>
        <fullName evidence="3">B box-type domain-containing protein</fullName>
    </recommendedName>
</protein>
<dbReference type="STRING" id="2309.CF15_06035"/>
<keyword evidence="2" id="KW-1185">Reference proteome</keyword>
<proteinExistence type="predicted"/>
<dbReference type="InterPro" id="IPR011011">
    <property type="entry name" value="Znf_FYVE_PHD"/>
</dbReference>
<comment type="caution">
    <text evidence="1">The sequence shown here is derived from an EMBL/GenBank/DDBJ whole genome shotgun (WGS) entry which is preliminary data.</text>
</comment>
<dbReference type="RefSeq" id="WP_058370985.1">
    <property type="nucleotide sequence ID" value="NZ_LNTB01000001.1"/>
</dbReference>
<evidence type="ECO:0008006" key="3">
    <source>
        <dbReference type="Google" id="ProtNLM"/>
    </source>
</evidence>
<dbReference type="Proteomes" id="UP000053352">
    <property type="component" value="Unassembled WGS sequence"/>
</dbReference>
<organism evidence="1 2">
    <name type="scientific">Pyrodictium occultum</name>
    <dbReference type="NCBI Taxonomy" id="2309"/>
    <lineage>
        <taxon>Archaea</taxon>
        <taxon>Thermoproteota</taxon>
        <taxon>Thermoprotei</taxon>
        <taxon>Desulfurococcales</taxon>
        <taxon>Pyrodictiaceae</taxon>
        <taxon>Pyrodictium</taxon>
    </lineage>
</organism>